<name>A0ABT1W998_9PROT</name>
<evidence type="ECO:0000256" key="1">
    <source>
        <dbReference type="SAM" id="MobiDB-lite"/>
    </source>
</evidence>
<feature type="compositionally biased region" description="Low complexity" evidence="1">
    <location>
        <begin position="250"/>
        <end position="261"/>
    </location>
</feature>
<protein>
    <submittedName>
        <fullName evidence="2">LPS export ABC transporter periplasmic protein LptC</fullName>
    </submittedName>
</protein>
<dbReference type="RefSeq" id="WP_422864944.1">
    <property type="nucleotide sequence ID" value="NZ_JAMSKV010000012.1"/>
</dbReference>
<dbReference type="Pfam" id="PF06835">
    <property type="entry name" value="LptC"/>
    <property type="match status" value="1"/>
</dbReference>
<sequence>MSLPPERDADAPSAEIARRRMSVGASQPGARQVPNASQIARRRLLLRWAKYALPASALLLLGSIAAWPELDRSMNAARMGMKAAGQVSVQSGHMVGARYRGLDSHNQPFTITADDALQARAPGAPPANGTGGNDGGDRINLRNPIADTLGSGGSWIRISGDKGVYLQHGQQLDLQGNVLLYRDDGIMMTSPVADIDLKRGVVASPDWVHVEGPFGQLDAQSYLMSQKDGLAQFRGPGRLVLNDDKIARTPSPSAASPAGASKATQPLPHPASPTANGAKR</sequence>
<dbReference type="InterPro" id="IPR010664">
    <property type="entry name" value="LipoPS_assembly_LptC-rel"/>
</dbReference>
<proteinExistence type="predicted"/>
<gene>
    <name evidence="2" type="primary">lptC</name>
    <name evidence="2" type="ORF">NFI95_13535</name>
</gene>
<dbReference type="EMBL" id="JAMSKV010000012">
    <property type="protein sequence ID" value="MCQ8279462.1"/>
    <property type="molecule type" value="Genomic_DNA"/>
</dbReference>
<comment type="caution">
    <text evidence="2">The sequence shown here is derived from an EMBL/GenBank/DDBJ whole genome shotgun (WGS) entry which is preliminary data.</text>
</comment>
<organism evidence="2 3">
    <name type="scientific">Endosaccharibacter trunci</name>
    <dbReference type="NCBI Taxonomy" id="2812733"/>
    <lineage>
        <taxon>Bacteria</taxon>
        <taxon>Pseudomonadati</taxon>
        <taxon>Pseudomonadota</taxon>
        <taxon>Alphaproteobacteria</taxon>
        <taxon>Acetobacterales</taxon>
        <taxon>Acetobacteraceae</taxon>
        <taxon>Endosaccharibacter</taxon>
    </lineage>
</organism>
<feature type="region of interest" description="Disordered" evidence="1">
    <location>
        <begin position="241"/>
        <end position="280"/>
    </location>
</feature>
<dbReference type="Proteomes" id="UP001524587">
    <property type="component" value="Unassembled WGS sequence"/>
</dbReference>
<accession>A0ABT1W998</accession>
<evidence type="ECO:0000313" key="2">
    <source>
        <dbReference type="EMBL" id="MCQ8279462.1"/>
    </source>
</evidence>
<keyword evidence="3" id="KW-1185">Reference proteome</keyword>
<evidence type="ECO:0000313" key="3">
    <source>
        <dbReference type="Proteomes" id="UP001524587"/>
    </source>
</evidence>
<reference evidence="2 3" key="1">
    <citation type="submission" date="2022-06" db="EMBL/GenBank/DDBJ databases">
        <title>Endosaccharibacter gen. nov., sp. nov., endophytic bacteria isolated from sugarcane.</title>
        <authorList>
            <person name="Pitiwittayakul N."/>
            <person name="Yukphan P."/>
            <person name="Charoenyingcharoen P."/>
            <person name="Tanasupawat S."/>
        </authorList>
    </citation>
    <scope>NUCLEOTIDE SEQUENCE [LARGE SCALE GENOMIC DNA]</scope>
    <source>
        <strain evidence="2 3">KSS8</strain>
    </source>
</reference>